<dbReference type="InterPro" id="IPR011701">
    <property type="entry name" value="MFS"/>
</dbReference>
<dbReference type="GeneID" id="92079698"/>
<evidence type="ECO:0000313" key="8">
    <source>
        <dbReference type="EMBL" id="KAK7946093.1"/>
    </source>
</evidence>
<feature type="transmembrane region" description="Helical" evidence="6">
    <location>
        <begin position="207"/>
        <end position="227"/>
    </location>
</feature>
<organism evidence="8 9">
    <name type="scientific">Apiospora aurea</name>
    <dbReference type="NCBI Taxonomy" id="335848"/>
    <lineage>
        <taxon>Eukaryota</taxon>
        <taxon>Fungi</taxon>
        <taxon>Dikarya</taxon>
        <taxon>Ascomycota</taxon>
        <taxon>Pezizomycotina</taxon>
        <taxon>Sordariomycetes</taxon>
        <taxon>Xylariomycetidae</taxon>
        <taxon>Amphisphaeriales</taxon>
        <taxon>Apiosporaceae</taxon>
        <taxon>Apiospora</taxon>
    </lineage>
</organism>
<feature type="transmembrane region" description="Helical" evidence="6">
    <location>
        <begin position="151"/>
        <end position="169"/>
    </location>
</feature>
<dbReference type="Gene3D" id="1.20.1250.20">
    <property type="entry name" value="MFS general substrate transporter like domains"/>
    <property type="match status" value="1"/>
</dbReference>
<evidence type="ECO:0000256" key="1">
    <source>
        <dbReference type="ARBA" id="ARBA00004141"/>
    </source>
</evidence>
<reference evidence="8 9" key="1">
    <citation type="submission" date="2023-01" db="EMBL/GenBank/DDBJ databases">
        <title>Analysis of 21 Apiospora genomes using comparative genomics revels a genus with tremendous synthesis potential of carbohydrate active enzymes and secondary metabolites.</title>
        <authorList>
            <person name="Sorensen T."/>
        </authorList>
    </citation>
    <scope>NUCLEOTIDE SEQUENCE [LARGE SCALE GENOMIC DNA]</scope>
    <source>
        <strain evidence="8 9">CBS 24483</strain>
    </source>
</reference>
<feature type="transmembrane region" description="Helical" evidence="6">
    <location>
        <begin position="444"/>
        <end position="467"/>
    </location>
</feature>
<feature type="transmembrane region" description="Helical" evidence="6">
    <location>
        <begin position="377"/>
        <end position="398"/>
    </location>
</feature>
<feature type="transmembrane region" description="Helical" evidence="6">
    <location>
        <begin position="176"/>
        <end position="195"/>
    </location>
</feature>
<comment type="caution">
    <text evidence="8">The sequence shown here is derived from an EMBL/GenBank/DDBJ whole genome shotgun (WGS) entry which is preliminary data.</text>
</comment>
<dbReference type="RefSeq" id="XP_066696127.1">
    <property type="nucleotide sequence ID" value="XM_066846636.1"/>
</dbReference>
<comment type="subcellular location">
    <subcellularLocation>
        <location evidence="1">Membrane</location>
        <topology evidence="1">Multi-pass membrane protein</topology>
    </subcellularLocation>
</comment>
<dbReference type="InterPro" id="IPR020846">
    <property type="entry name" value="MFS_dom"/>
</dbReference>
<feature type="transmembrane region" description="Helical" evidence="6">
    <location>
        <begin position="248"/>
        <end position="267"/>
    </location>
</feature>
<proteinExistence type="predicted"/>
<feature type="transmembrane region" description="Helical" evidence="6">
    <location>
        <begin position="279"/>
        <end position="299"/>
    </location>
</feature>
<feature type="region of interest" description="Disordered" evidence="5">
    <location>
        <begin position="542"/>
        <end position="565"/>
    </location>
</feature>
<accession>A0ABR1Q255</accession>
<dbReference type="PANTHER" id="PTHR23501">
    <property type="entry name" value="MAJOR FACILITATOR SUPERFAMILY"/>
    <property type="match status" value="1"/>
</dbReference>
<feature type="transmembrane region" description="Helical" evidence="6">
    <location>
        <begin position="353"/>
        <end position="370"/>
    </location>
</feature>
<keyword evidence="3 6" id="KW-1133">Transmembrane helix</keyword>
<protein>
    <recommendedName>
        <fullName evidence="7">Major facilitator superfamily (MFS) profile domain-containing protein</fullName>
    </recommendedName>
</protein>
<dbReference type="SUPFAM" id="SSF103473">
    <property type="entry name" value="MFS general substrate transporter"/>
    <property type="match status" value="1"/>
</dbReference>
<feature type="transmembrane region" description="Helical" evidence="6">
    <location>
        <begin position="516"/>
        <end position="535"/>
    </location>
</feature>
<dbReference type="Proteomes" id="UP001391051">
    <property type="component" value="Unassembled WGS sequence"/>
</dbReference>
<dbReference type="Pfam" id="PF07690">
    <property type="entry name" value="MFS_1"/>
    <property type="match status" value="1"/>
</dbReference>
<keyword evidence="9" id="KW-1185">Reference proteome</keyword>
<dbReference type="PROSITE" id="PS50850">
    <property type="entry name" value="MFS"/>
    <property type="match status" value="1"/>
</dbReference>
<feature type="transmembrane region" description="Helical" evidence="6">
    <location>
        <begin position="320"/>
        <end position="341"/>
    </location>
</feature>
<evidence type="ECO:0000256" key="4">
    <source>
        <dbReference type="ARBA" id="ARBA00023136"/>
    </source>
</evidence>
<dbReference type="InterPro" id="IPR036259">
    <property type="entry name" value="MFS_trans_sf"/>
</dbReference>
<feature type="transmembrane region" description="Helical" evidence="6">
    <location>
        <begin position="51"/>
        <end position="77"/>
    </location>
</feature>
<evidence type="ECO:0000256" key="5">
    <source>
        <dbReference type="SAM" id="MobiDB-lite"/>
    </source>
</evidence>
<dbReference type="Gene3D" id="1.20.1720.10">
    <property type="entry name" value="Multidrug resistance protein D"/>
    <property type="match status" value="1"/>
</dbReference>
<dbReference type="CDD" id="cd17502">
    <property type="entry name" value="MFS_Azr1_MDR_like"/>
    <property type="match status" value="1"/>
</dbReference>
<sequence>MTGKITHPLNDINSASLQAPKAHQAGDGHANEESAVDSAPPATIHVTGIRFVLLLLAIYISIFLIALDQLIVSTAIPNITDEFQSLGDIGWYGSAYLLTSCSFQLMFGKIYTFYPVTIVYSVAILFFEVGSAICGAAPSSGAFIAGRSIQGIGAAGIYSGSVVGIVYAVPLQQRPIYMGLFGATSGVATIMGPLVGGAFTSNVTWRWCFYINIPFGVVALVIIGVWLRIPERDTAKISWAKKISQLDAAGTVFLIPGVVSLLLALQWGGTTYPWNNGRVIALLAVGGVLLLAFIAVQILMPRTATVAPRIFQQRSIYAGFTAIFCIGAQMNVFLYFLPLWFQAIKGVSAVDSGIRLLPFPLATIIASVLVGGAAAQLGYYTPFLLAGACLMAIGSGLLTTLQVDSGMPKWIGYQVLYGFGIGMGIQAPNLAAQTVLPMDDVSTGVALMLFSQLLGGAVFISIGQSIFTNGLASRLSIIPGFDASILGDNGATMISSSIPAELKTPVLVAYNEALRGAFRAGLVVACLTIVGAVLMEWRSVKPDQSGAKAAKGSGSANDMQDEQKT</sequence>
<feature type="transmembrane region" description="Helical" evidence="6">
    <location>
        <begin position="89"/>
        <end position="107"/>
    </location>
</feature>
<name>A0ABR1Q255_9PEZI</name>
<dbReference type="PANTHER" id="PTHR23501:SF153">
    <property type="entry name" value="AFLATOXIN EFFLUX PUMP, PUTATIVE-RELATED"/>
    <property type="match status" value="1"/>
</dbReference>
<keyword evidence="4 6" id="KW-0472">Membrane</keyword>
<gene>
    <name evidence="8" type="ORF">PG986_010414</name>
</gene>
<evidence type="ECO:0000256" key="2">
    <source>
        <dbReference type="ARBA" id="ARBA00022692"/>
    </source>
</evidence>
<evidence type="ECO:0000256" key="3">
    <source>
        <dbReference type="ARBA" id="ARBA00022989"/>
    </source>
</evidence>
<evidence type="ECO:0000256" key="6">
    <source>
        <dbReference type="SAM" id="Phobius"/>
    </source>
</evidence>
<evidence type="ECO:0000313" key="9">
    <source>
        <dbReference type="Proteomes" id="UP001391051"/>
    </source>
</evidence>
<feature type="transmembrane region" description="Helical" evidence="6">
    <location>
        <begin position="119"/>
        <end position="145"/>
    </location>
</feature>
<feature type="domain" description="Major facilitator superfamily (MFS) profile" evidence="7">
    <location>
        <begin position="54"/>
        <end position="543"/>
    </location>
</feature>
<keyword evidence="2 6" id="KW-0812">Transmembrane</keyword>
<dbReference type="EMBL" id="JAQQWE010000007">
    <property type="protein sequence ID" value="KAK7946093.1"/>
    <property type="molecule type" value="Genomic_DNA"/>
</dbReference>
<feature type="transmembrane region" description="Helical" evidence="6">
    <location>
        <begin position="410"/>
        <end position="432"/>
    </location>
</feature>
<evidence type="ECO:0000259" key="7">
    <source>
        <dbReference type="PROSITE" id="PS50850"/>
    </source>
</evidence>
<feature type="compositionally biased region" description="Low complexity" evidence="5">
    <location>
        <begin position="545"/>
        <end position="556"/>
    </location>
</feature>